<accession>A0A433UMF5</accession>
<dbReference type="PANTHER" id="PTHR43229">
    <property type="entry name" value="NODULATION PROTEIN J"/>
    <property type="match status" value="1"/>
</dbReference>
<dbReference type="OrthoDB" id="9815972at2"/>
<feature type="transmembrane region" description="Helical" evidence="1">
    <location>
        <begin position="21"/>
        <end position="44"/>
    </location>
</feature>
<feature type="transmembrane region" description="Helical" evidence="1">
    <location>
        <begin position="145"/>
        <end position="169"/>
    </location>
</feature>
<name>A0A433UMF5_9CYAN</name>
<keyword evidence="2" id="KW-0547">Nucleotide-binding</keyword>
<feature type="transmembrane region" description="Helical" evidence="1">
    <location>
        <begin position="227"/>
        <end position="248"/>
    </location>
</feature>
<reference evidence="2" key="1">
    <citation type="submission" date="2018-12" db="EMBL/GenBank/DDBJ databases">
        <authorList>
            <person name="Will S."/>
            <person name="Neumann-Schaal M."/>
            <person name="Henke P."/>
        </authorList>
    </citation>
    <scope>NUCLEOTIDE SEQUENCE</scope>
    <source>
        <strain evidence="2">PCC 7102</strain>
    </source>
</reference>
<dbReference type="Proteomes" id="UP000271624">
    <property type="component" value="Unassembled WGS sequence"/>
</dbReference>
<feature type="transmembrane region" description="Helical" evidence="1">
    <location>
        <begin position="64"/>
        <end position="88"/>
    </location>
</feature>
<keyword evidence="1" id="KW-0812">Transmembrane</keyword>
<gene>
    <name evidence="2" type="ORF">DSM106972_091700</name>
</gene>
<keyword evidence="1" id="KW-1133">Transmembrane helix</keyword>
<sequence length="264" mass="29400">MFELFQAEFKRIWIEFIRYPIDAISGIIANAVVFYGLFLSANYIAGVSNLNTSEQINVGERLDVIVIGYVLWILVVFIVGGIAFGIQVEAQTGTLEQIFLSPFGTLTVLLIRGIASLTLNITFILGILIFTMLLTKRYLHFSPAIILPLFTVLLGAYGLSLIIAALTLLYKRVQQLLGLVQFGLFFLLTFPSEVWGKSLLNLRAMLPMAVGSDVLRDLMGRNENLDLSSFIFALMNGLGYLIVGMLVFRWAESKAKRQALLNGY</sequence>
<dbReference type="InterPro" id="IPR051784">
    <property type="entry name" value="Nod_factor_ABC_transporter"/>
</dbReference>
<keyword evidence="1" id="KW-0472">Membrane</keyword>
<evidence type="ECO:0000313" key="3">
    <source>
        <dbReference type="Proteomes" id="UP000271624"/>
    </source>
</evidence>
<keyword evidence="3" id="KW-1185">Reference proteome</keyword>
<reference evidence="2" key="2">
    <citation type="journal article" date="2019" name="Genome Biol. Evol.">
        <title>Day and night: Metabolic profiles and evolutionary relationships of six axenic non-marine cyanobacteria.</title>
        <authorList>
            <person name="Will S.E."/>
            <person name="Henke P."/>
            <person name="Boedeker C."/>
            <person name="Huang S."/>
            <person name="Brinkmann H."/>
            <person name="Rohde M."/>
            <person name="Jarek M."/>
            <person name="Friedl T."/>
            <person name="Seufert S."/>
            <person name="Schumacher M."/>
            <person name="Overmann J."/>
            <person name="Neumann-Schaal M."/>
            <person name="Petersen J."/>
        </authorList>
    </citation>
    <scope>NUCLEOTIDE SEQUENCE [LARGE SCALE GENOMIC DNA]</scope>
    <source>
        <strain evidence="2">PCC 7102</strain>
    </source>
</reference>
<feature type="transmembrane region" description="Helical" evidence="1">
    <location>
        <begin position="109"/>
        <end position="133"/>
    </location>
</feature>
<evidence type="ECO:0000313" key="2">
    <source>
        <dbReference type="EMBL" id="RUS95010.1"/>
    </source>
</evidence>
<dbReference type="RefSeq" id="WP_127087116.1">
    <property type="nucleotide sequence ID" value="NZ_RSCL01000044.1"/>
</dbReference>
<dbReference type="EMBL" id="RSCL01000044">
    <property type="protein sequence ID" value="RUS95010.1"/>
    <property type="molecule type" value="Genomic_DNA"/>
</dbReference>
<comment type="caution">
    <text evidence="2">The sequence shown here is derived from an EMBL/GenBank/DDBJ whole genome shotgun (WGS) entry which is preliminary data.</text>
</comment>
<proteinExistence type="predicted"/>
<feature type="transmembrane region" description="Helical" evidence="1">
    <location>
        <begin position="176"/>
        <end position="196"/>
    </location>
</feature>
<evidence type="ECO:0000256" key="1">
    <source>
        <dbReference type="SAM" id="Phobius"/>
    </source>
</evidence>
<dbReference type="AlphaFoldDB" id="A0A433UMF5"/>
<dbReference type="PANTHER" id="PTHR43229:SF6">
    <property type="entry name" value="ABC-TYPE MULTIDRUG TRANSPORT SYSTEM, PERMEASE COMPONENT"/>
    <property type="match status" value="1"/>
</dbReference>
<protein>
    <submittedName>
        <fullName evidence="2">ABC transporter ATP-binding protein</fullName>
    </submittedName>
</protein>
<dbReference type="GO" id="GO:0005524">
    <property type="term" value="F:ATP binding"/>
    <property type="evidence" value="ECO:0007669"/>
    <property type="project" value="UniProtKB-KW"/>
</dbReference>
<keyword evidence="2" id="KW-0067">ATP-binding</keyword>
<organism evidence="2 3">
    <name type="scientific">Dulcicalothrix desertica PCC 7102</name>
    <dbReference type="NCBI Taxonomy" id="232991"/>
    <lineage>
        <taxon>Bacteria</taxon>
        <taxon>Bacillati</taxon>
        <taxon>Cyanobacteriota</taxon>
        <taxon>Cyanophyceae</taxon>
        <taxon>Nostocales</taxon>
        <taxon>Calotrichaceae</taxon>
        <taxon>Dulcicalothrix</taxon>
    </lineage>
</organism>